<keyword evidence="2" id="KW-1185">Reference proteome</keyword>
<proteinExistence type="predicted"/>
<dbReference type="RefSeq" id="WP_013707898.1">
    <property type="nucleotide sequence ID" value="NC_015389.1"/>
</dbReference>
<accession>F2N6V6</accession>
<dbReference type="KEGG" id="cgo:Corgl_0025"/>
<dbReference type="HOGENOM" id="CLU_2129260_0_0_11"/>
<evidence type="ECO:0000313" key="1">
    <source>
        <dbReference type="EMBL" id="AEB06155.1"/>
    </source>
</evidence>
<sequence length="113" mass="11865">MSREKKGSKSVDTGFPVNLGLKLPWGWLFGVSPSIAYPKDGSYLSVILDNLGGAEIGTGLSELIGSALTAGASDLDQLAMKLQSMGLPEPLDTLSGCKDLVQKYFAQLQVCAS</sequence>
<organism evidence="1 2">
    <name type="scientific">Coriobacterium glomerans (strain ATCC 49209 / DSM 20642 / JCM 10262 / PW2)</name>
    <dbReference type="NCBI Taxonomy" id="700015"/>
    <lineage>
        <taxon>Bacteria</taxon>
        <taxon>Bacillati</taxon>
        <taxon>Actinomycetota</taxon>
        <taxon>Coriobacteriia</taxon>
        <taxon>Coriobacteriales</taxon>
        <taxon>Coriobacteriaceae</taxon>
        <taxon>Coriobacterium</taxon>
    </lineage>
</organism>
<dbReference type="EMBL" id="CP002628">
    <property type="protein sequence ID" value="AEB06155.1"/>
    <property type="molecule type" value="Genomic_DNA"/>
</dbReference>
<reference evidence="2" key="1">
    <citation type="journal article" date="2013" name="Stand. Genomic Sci.">
        <title>Complete genome sequence of Coriobacterium glomerans type strain (PW2(T)) from the midgut of Pyrrhocoris apterus L. (red soldier bug).</title>
        <authorList>
            <person name="Stackebrandt E."/>
            <person name="Zeytun A."/>
            <person name="Lapidus A."/>
            <person name="Nolan M."/>
            <person name="Lucas S."/>
            <person name="Hammon N."/>
            <person name="Deshpande S."/>
            <person name="Cheng J.F."/>
            <person name="Tapia R."/>
            <person name="Goodwin L.A."/>
            <person name="Pitluck S."/>
            <person name="Liolios K."/>
            <person name="Pagani I."/>
            <person name="Ivanova N."/>
            <person name="Mavromatis K."/>
            <person name="Mikhailova N."/>
            <person name="Huntemann M."/>
            <person name="Pati A."/>
            <person name="Chen A."/>
            <person name="Palaniappan K."/>
            <person name="Chang Y.J."/>
            <person name="Land M."/>
            <person name="Hauser L."/>
            <person name="Rohde M."/>
            <person name="Pukall R."/>
            <person name="Goker M."/>
            <person name="Detter J.C."/>
            <person name="Woyke T."/>
            <person name="Bristow J."/>
            <person name="Eisen J.A."/>
            <person name="Markowitz V."/>
            <person name="Hugenholtz P."/>
            <person name="Kyrpides N.C."/>
            <person name="Klenk H.P."/>
        </authorList>
    </citation>
    <scope>NUCLEOTIDE SEQUENCE</scope>
    <source>
        <strain evidence="2">ATCC 49209 / DSM 20642 / JCM 10262 / PW2</strain>
    </source>
</reference>
<evidence type="ECO:0000313" key="2">
    <source>
        <dbReference type="Proteomes" id="UP000006851"/>
    </source>
</evidence>
<dbReference type="AlphaFoldDB" id="F2N6V6"/>
<dbReference type="STRING" id="700015.Corgl_0025"/>
<dbReference type="Proteomes" id="UP000006851">
    <property type="component" value="Chromosome"/>
</dbReference>
<name>F2N6V6_CORGP</name>
<gene>
    <name evidence="1" type="ordered locus">Corgl_0025</name>
</gene>
<protein>
    <submittedName>
        <fullName evidence="1">Uncharacterized protein</fullName>
    </submittedName>
</protein>